<dbReference type="Gene3D" id="3.60.10.10">
    <property type="entry name" value="Endonuclease/exonuclease/phosphatase"/>
    <property type="match status" value="1"/>
</dbReference>
<sequence>MDDVCELMKDRRLDILCVNETKRKSSGGAIKYGSFDTCWSGINQSQRGCREVGYILSEKLSECVNGYKCVSPRLLWLRIKIKLTWIFILGVYAPDMSKPLEERDEY</sequence>
<gene>
    <name evidence="1" type="ORF">EVAR_19458_1</name>
</gene>
<dbReference type="SUPFAM" id="SSF56219">
    <property type="entry name" value="DNase I-like"/>
    <property type="match status" value="1"/>
</dbReference>
<reference evidence="1 2" key="1">
    <citation type="journal article" date="2019" name="Commun. Biol.">
        <title>The bagworm genome reveals a unique fibroin gene that provides high tensile strength.</title>
        <authorList>
            <person name="Kono N."/>
            <person name="Nakamura H."/>
            <person name="Ohtoshi R."/>
            <person name="Tomita M."/>
            <person name="Numata K."/>
            <person name="Arakawa K."/>
        </authorList>
    </citation>
    <scope>NUCLEOTIDE SEQUENCE [LARGE SCALE GENOMIC DNA]</scope>
</reference>
<dbReference type="Proteomes" id="UP000299102">
    <property type="component" value="Unassembled WGS sequence"/>
</dbReference>
<proteinExistence type="predicted"/>
<dbReference type="InterPro" id="IPR036691">
    <property type="entry name" value="Endo/exonu/phosph_ase_sf"/>
</dbReference>
<accession>A0A4C1V8N1</accession>
<keyword evidence="2" id="KW-1185">Reference proteome</keyword>
<evidence type="ECO:0000313" key="1">
    <source>
        <dbReference type="EMBL" id="GBP35238.1"/>
    </source>
</evidence>
<protein>
    <recommendedName>
        <fullName evidence="3">Craniofacial development protein 2</fullName>
    </recommendedName>
</protein>
<comment type="caution">
    <text evidence="1">The sequence shown here is derived from an EMBL/GenBank/DDBJ whole genome shotgun (WGS) entry which is preliminary data.</text>
</comment>
<dbReference type="EMBL" id="BGZK01000301">
    <property type="protein sequence ID" value="GBP35238.1"/>
    <property type="molecule type" value="Genomic_DNA"/>
</dbReference>
<dbReference type="OrthoDB" id="412793at2759"/>
<organism evidence="1 2">
    <name type="scientific">Eumeta variegata</name>
    <name type="common">Bagworm moth</name>
    <name type="synonym">Eumeta japonica</name>
    <dbReference type="NCBI Taxonomy" id="151549"/>
    <lineage>
        <taxon>Eukaryota</taxon>
        <taxon>Metazoa</taxon>
        <taxon>Ecdysozoa</taxon>
        <taxon>Arthropoda</taxon>
        <taxon>Hexapoda</taxon>
        <taxon>Insecta</taxon>
        <taxon>Pterygota</taxon>
        <taxon>Neoptera</taxon>
        <taxon>Endopterygota</taxon>
        <taxon>Lepidoptera</taxon>
        <taxon>Glossata</taxon>
        <taxon>Ditrysia</taxon>
        <taxon>Tineoidea</taxon>
        <taxon>Psychidae</taxon>
        <taxon>Oiketicinae</taxon>
        <taxon>Eumeta</taxon>
    </lineage>
</organism>
<evidence type="ECO:0000313" key="2">
    <source>
        <dbReference type="Proteomes" id="UP000299102"/>
    </source>
</evidence>
<dbReference type="AlphaFoldDB" id="A0A4C1V8N1"/>
<name>A0A4C1V8N1_EUMVA</name>
<evidence type="ECO:0008006" key="3">
    <source>
        <dbReference type="Google" id="ProtNLM"/>
    </source>
</evidence>